<name>A0ACB0K8Q0_TRIPR</name>
<dbReference type="EMBL" id="CASHSV030000206">
    <property type="protein sequence ID" value="CAJ2652158.1"/>
    <property type="molecule type" value="Genomic_DNA"/>
</dbReference>
<organism evidence="1 2">
    <name type="scientific">Trifolium pratense</name>
    <name type="common">Red clover</name>
    <dbReference type="NCBI Taxonomy" id="57577"/>
    <lineage>
        <taxon>Eukaryota</taxon>
        <taxon>Viridiplantae</taxon>
        <taxon>Streptophyta</taxon>
        <taxon>Embryophyta</taxon>
        <taxon>Tracheophyta</taxon>
        <taxon>Spermatophyta</taxon>
        <taxon>Magnoliopsida</taxon>
        <taxon>eudicotyledons</taxon>
        <taxon>Gunneridae</taxon>
        <taxon>Pentapetalae</taxon>
        <taxon>rosids</taxon>
        <taxon>fabids</taxon>
        <taxon>Fabales</taxon>
        <taxon>Fabaceae</taxon>
        <taxon>Papilionoideae</taxon>
        <taxon>50 kb inversion clade</taxon>
        <taxon>NPAAA clade</taxon>
        <taxon>Hologalegina</taxon>
        <taxon>IRL clade</taxon>
        <taxon>Trifolieae</taxon>
        <taxon>Trifolium</taxon>
    </lineage>
</organism>
<accession>A0ACB0K8Q0</accession>
<dbReference type="Proteomes" id="UP001177021">
    <property type="component" value="Unassembled WGS sequence"/>
</dbReference>
<keyword evidence="2" id="KW-1185">Reference proteome</keyword>
<sequence length="102" mass="12145">METNRSQESRDRQRQRRTQNARDRRQRMTTEQKQQHLEKRRTNYRQAKDKGKQVQTTTAANVDPVMPFHDLSNTNFTSTRYYGNHDHEAGPSTIHTNHMTFG</sequence>
<reference evidence="1" key="1">
    <citation type="submission" date="2023-10" db="EMBL/GenBank/DDBJ databases">
        <authorList>
            <person name="Rodriguez Cubillos JULIANA M."/>
            <person name="De Vega J."/>
        </authorList>
    </citation>
    <scope>NUCLEOTIDE SEQUENCE</scope>
</reference>
<gene>
    <name evidence="1" type="ORF">MILVUS5_LOCUS19687</name>
</gene>
<evidence type="ECO:0000313" key="2">
    <source>
        <dbReference type="Proteomes" id="UP001177021"/>
    </source>
</evidence>
<proteinExistence type="predicted"/>
<evidence type="ECO:0000313" key="1">
    <source>
        <dbReference type="EMBL" id="CAJ2652158.1"/>
    </source>
</evidence>
<comment type="caution">
    <text evidence="1">The sequence shown here is derived from an EMBL/GenBank/DDBJ whole genome shotgun (WGS) entry which is preliminary data.</text>
</comment>
<protein>
    <submittedName>
        <fullName evidence="1">Uncharacterized protein</fullName>
    </submittedName>
</protein>